<accession>A0ABX1AP29</accession>
<dbReference type="RefSeq" id="WP_167932752.1">
    <property type="nucleotide sequence ID" value="NZ_JAAVJB010000041.1"/>
</dbReference>
<organism evidence="1 2">
    <name type="scientific">Streptomyces spiramenti</name>
    <dbReference type="NCBI Taxonomy" id="2720606"/>
    <lineage>
        <taxon>Bacteria</taxon>
        <taxon>Bacillati</taxon>
        <taxon>Actinomycetota</taxon>
        <taxon>Actinomycetes</taxon>
        <taxon>Kitasatosporales</taxon>
        <taxon>Streptomycetaceae</taxon>
        <taxon>Streptomyces</taxon>
    </lineage>
</organism>
<gene>
    <name evidence="1" type="ORF">HCJ92_07960</name>
</gene>
<evidence type="ECO:0000313" key="1">
    <source>
        <dbReference type="EMBL" id="NJP66227.1"/>
    </source>
</evidence>
<name>A0ABX1AP29_9ACTN</name>
<sequence length="215" mass="24002">MEPAPPAVRPDTTWPAAFPTRLSGDVARVLEAVPPDRYPANQSFTVDVRGELLAVPERFNADEPGPAALRALAPSGRLVLHCLYTRHGDGHVRQRHVEQIVTSDEPCVVPFVVRLVGEYVLEIVEAIGRGLPDLATPDSPQRRLYGEFIASNPAFVARTERRVVSYWSCYHRRRHPSFDTYPGGILLATLRACAEEQTGRRWPHHTPLTRSSRAN</sequence>
<evidence type="ECO:0000313" key="2">
    <source>
        <dbReference type="Proteomes" id="UP000746503"/>
    </source>
</evidence>
<dbReference type="Proteomes" id="UP000746503">
    <property type="component" value="Unassembled WGS sequence"/>
</dbReference>
<dbReference type="EMBL" id="JAAVJB010000041">
    <property type="protein sequence ID" value="NJP66227.1"/>
    <property type="molecule type" value="Genomic_DNA"/>
</dbReference>
<proteinExistence type="predicted"/>
<comment type="caution">
    <text evidence="1">The sequence shown here is derived from an EMBL/GenBank/DDBJ whole genome shotgun (WGS) entry which is preliminary data.</text>
</comment>
<protein>
    <submittedName>
        <fullName evidence="1">Uncharacterized protein</fullName>
    </submittedName>
</protein>
<keyword evidence="2" id="KW-1185">Reference proteome</keyword>
<reference evidence="1 2" key="1">
    <citation type="submission" date="2020-03" db="EMBL/GenBank/DDBJ databases">
        <title>Draft genome of Streptomyces sp. ventii, isolated from the Axial Seamount in the Pacific Ocean, and resequencing of the two type strains Streptomyces lonarensis strain NCL 716 and Streptomyces bohaiensis strain 11A07.</title>
        <authorList>
            <person name="Loughran R.M."/>
            <person name="Pfannmuller K.M."/>
            <person name="Wasson B.J."/>
            <person name="Deadmond M.C."/>
            <person name="Paddock B.E."/>
            <person name="Koyack M.J."/>
            <person name="Gallegos D.A."/>
            <person name="Mitchell E.A."/>
            <person name="Ushijima B."/>
            <person name="Saw J.H."/>
            <person name="Mcphail K.L."/>
            <person name="Videau P."/>
        </authorList>
    </citation>
    <scope>NUCLEOTIDE SEQUENCE [LARGE SCALE GENOMIC DNA]</scope>
    <source>
        <strain evidence="2">5675061</strain>
    </source>
</reference>